<name>A0A6A6BIL6_9PEZI</name>
<dbReference type="EMBL" id="ML995482">
    <property type="protein sequence ID" value="KAF2143263.1"/>
    <property type="molecule type" value="Genomic_DNA"/>
</dbReference>
<gene>
    <name evidence="1" type="ORF">K452DRAFT_168404</name>
</gene>
<reference evidence="1" key="1">
    <citation type="journal article" date="2020" name="Stud. Mycol.">
        <title>101 Dothideomycetes genomes: a test case for predicting lifestyles and emergence of pathogens.</title>
        <authorList>
            <person name="Haridas S."/>
            <person name="Albert R."/>
            <person name="Binder M."/>
            <person name="Bloem J."/>
            <person name="Labutti K."/>
            <person name="Salamov A."/>
            <person name="Andreopoulos B."/>
            <person name="Baker S."/>
            <person name="Barry K."/>
            <person name="Bills G."/>
            <person name="Bluhm B."/>
            <person name="Cannon C."/>
            <person name="Castanera R."/>
            <person name="Culley D."/>
            <person name="Daum C."/>
            <person name="Ezra D."/>
            <person name="Gonzalez J."/>
            <person name="Henrissat B."/>
            <person name="Kuo A."/>
            <person name="Liang C."/>
            <person name="Lipzen A."/>
            <person name="Lutzoni F."/>
            <person name="Magnuson J."/>
            <person name="Mondo S."/>
            <person name="Nolan M."/>
            <person name="Ohm R."/>
            <person name="Pangilinan J."/>
            <person name="Park H.-J."/>
            <person name="Ramirez L."/>
            <person name="Alfaro M."/>
            <person name="Sun H."/>
            <person name="Tritt A."/>
            <person name="Yoshinaga Y."/>
            <person name="Zwiers L.-H."/>
            <person name="Turgeon B."/>
            <person name="Goodwin S."/>
            <person name="Spatafora J."/>
            <person name="Crous P."/>
            <person name="Grigoriev I."/>
        </authorList>
    </citation>
    <scope>NUCLEOTIDE SEQUENCE</scope>
    <source>
        <strain evidence="1">CBS 121167</strain>
    </source>
</reference>
<organism evidence="1 2">
    <name type="scientific">Aplosporella prunicola CBS 121167</name>
    <dbReference type="NCBI Taxonomy" id="1176127"/>
    <lineage>
        <taxon>Eukaryota</taxon>
        <taxon>Fungi</taxon>
        <taxon>Dikarya</taxon>
        <taxon>Ascomycota</taxon>
        <taxon>Pezizomycotina</taxon>
        <taxon>Dothideomycetes</taxon>
        <taxon>Dothideomycetes incertae sedis</taxon>
        <taxon>Botryosphaeriales</taxon>
        <taxon>Aplosporellaceae</taxon>
        <taxon>Aplosporella</taxon>
    </lineage>
</organism>
<dbReference type="GeneID" id="54293257"/>
<evidence type="ECO:0000313" key="2">
    <source>
        <dbReference type="Proteomes" id="UP000799438"/>
    </source>
</evidence>
<proteinExistence type="predicted"/>
<accession>A0A6A6BIL6</accession>
<keyword evidence="2" id="KW-1185">Reference proteome</keyword>
<dbReference type="PROSITE" id="PS51257">
    <property type="entry name" value="PROKAR_LIPOPROTEIN"/>
    <property type="match status" value="1"/>
</dbReference>
<evidence type="ECO:0000313" key="1">
    <source>
        <dbReference type="EMBL" id="KAF2143263.1"/>
    </source>
</evidence>
<dbReference type="AlphaFoldDB" id="A0A6A6BIL6"/>
<sequence length="119" mass="13400">MMMRLYGDLPAGGWGLVGCGCALRRGRCACTDADASLCVWDHAGREACLEARCCQWSRMFGCGRNWGLIPEEPSCTGARWSMEHGTRRLYSSTASPSAFFNSQQYHRILLLKQQRKINY</sequence>
<dbReference type="RefSeq" id="XP_033398975.1">
    <property type="nucleotide sequence ID" value="XM_033535761.1"/>
</dbReference>
<protein>
    <submittedName>
        <fullName evidence="1">Uncharacterized protein</fullName>
    </submittedName>
</protein>
<dbReference type="Proteomes" id="UP000799438">
    <property type="component" value="Unassembled WGS sequence"/>
</dbReference>